<evidence type="ECO:0000313" key="12">
    <source>
        <dbReference type="EMBL" id="CAG5040021.1"/>
    </source>
</evidence>
<name>A0A8S3XZJ8_PARAO</name>
<dbReference type="Pfam" id="PF00690">
    <property type="entry name" value="Cation_ATPase_N"/>
    <property type="match status" value="1"/>
</dbReference>
<keyword evidence="6 8" id="KW-0460">Magnesium</keyword>
<dbReference type="OrthoDB" id="48943at2759"/>
<keyword evidence="2" id="KW-0597">Phosphoprotein</keyword>
<keyword evidence="13" id="KW-1185">Reference proteome</keyword>
<accession>A0A8S3XZJ8</accession>
<keyword evidence="5 8" id="KW-0067">ATP-binding</keyword>
<gene>
    <name evidence="12" type="ORF">PAPOLLO_LOCUS21781</name>
</gene>
<keyword evidence="8" id="KW-0812">Transmembrane</keyword>
<organism evidence="12 13">
    <name type="scientific">Parnassius apollo</name>
    <name type="common">Apollo butterfly</name>
    <name type="synonym">Papilio apollo</name>
    <dbReference type="NCBI Taxonomy" id="110799"/>
    <lineage>
        <taxon>Eukaryota</taxon>
        <taxon>Metazoa</taxon>
        <taxon>Ecdysozoa</taxon>
        <taxon>Arthropoda</taxon>
        <taxon>Hexapoda</taxon>
        <taxon>Insecta</taxon>
        <taxon>Pterygota</taxon>
        <taxon>Neoptera</taxon>
        <taxon>Endopterygota</taxon>
        <taxon>Lepidoptera</taxon>
        <taxon>Glossata</taxon>
        <taxon>Ditrysia</taxon>
        <taxon>Papilionoidea</taxon>
        <taxon>Papilionidae</taxon>
        <taxon>Parnassiinae</taxon>
        <taxon>Parnassini</taxon>
        <taxon>Parnassius</taxon>
        <taxon>Parnassius</taxon>
    </lineage>
</organism>
<comment type="subcellular location">
    <subcellularLocation>
        <location evidence="1 8">Membrane</location>
        <topology evidence="1 8">Multi-pass membrane protein</topology>
    </subcellularLocation>
</comment>
<dbReference type="GO" id="GO:0046872">
    <property type="term" value="F:metal ion binding"/>
    <property type="evidence" value="ECO:0007669"/>
    <property type="project" value="UniProtKB-UniRule"/>
</dbReference>
<keyword evidence="7 8" id="KW-1278">Translocase</keyword>
<feature type="domain" description="Cation-transporting P-type ATPase N-terminal" evidence="10">
    <location>
        <begin position="154"/>
        <end position="203"/>
    </location>
</feature>
<dbReference type="InterPro" id="IPR047819">
    <property type="entry name" value="P5A-ATPase_N"/>
</dbReference>
<dbReference type="PANTHER" id="PTHR45630:SF8">
    <property type="entry name" value="CATION-TRANSPORTING ATPASE"/>
    <property type="match status" value="1"/>
</dbReference>
<keyword evidence="4 8" id="KW-0547">Nucleotide-binding</keyword>
<keyword evidence="8" id="KW-0472">Membrane</keyword>
<dbReference type="AlphaFoldDB" id="A0A8S3XZJ8"/>
<evidence type="ECO:0000256" key="7">
    <source>
        <dbReference type="ARBA" id="ARBA00022967"/>
    </source>
</evidence>
<evidence type="ECO:0000256" key="3">
    <source>
        <dbReference type="ARBA" id="ARBA00022723"/>
    </source>
</evidence>
<dbReference type="InterPro" id="IPR059000">
    <property type="entry name" value="ATPase_P-type_domA"/>
</dbReference>
<dbReference type="EC" id="7.2.2.-" evidence="8"/>
<dbReference type="InterPro" id="IPR004014">
    <property type="entry name" value="ATPase_P-typ_cation-transptr_N"/>
</dbReference>
<protein>
    <recommendedName>
        <fullName evidence="8">Cation-transporting ATPase</fullName>
        <ecNumber evidence="8">7.2.2.-</ecNumber>
    </recommendedName>
</protein>
<evidence type="ECO:0000256" key="4">
    <source>
        <dbReference type="ARBA" id="ARBA00022741"/>
    </source>
</evidence>
<evidence type="ECO:0000256" key="8">
    <source>
        <dbReference type="RuleBase" id="RU362082"/>
    </source>
</evidence>
<keyword evidence="8" id="KW-1133">Transmembrane helix</keyword>
<dbReference type="GO" id="GO:0005524">
    <property type="term" value="F:ATP binding"/>
    <property type="evidence" value="ECO:0007669"/>
    <property type="project" value="UniProtKB-UniRule"/>
</dbReference>
<dbReference type="Pfam" id="PF00122">
    <property type="entry name" value="E1-E2_ATPase"/>
    <property type="match status" value="1"/>
</dbReference>
<dbReference type="Proteomes" id="UP000691718">
    <property type="component" value="Unassembled WGS sequence"/>
</dbReference>
<dbReference type="GO" id="GO:0019829">
    <property type="term" value="F:ATPase-coupled monoatomic cation transmembrane transporter activity"/>
    <property type="evidence" value="ECO:0007669"/>
    <property type="project" value="UniProtKB-UniRule"/>
</dbReference>
<comment type="caution">
    <text evidence="12">The sequence shown here is derived from an EMBL/GenBank/DDBJ whole genome shotgun (WGS) entry which is preliminary data.</text>
</comment>
<feature type="transmembrane region" description="Helical" evidence="8">
    <location>
        <begin position="180"/>
        <end position="202"/>
    </location>
</feature>
<feature type="domain" description="P5B-type ATPase N-terminal" evidence="11">
    <location>
        <begin position="31"/>
        <end position="106"/>
    </location>
</feature>
<dbReference type="GO" id="GO:0140358">
    <property type="term" value="F:P-type transmembrane transporter activity"/>
    <property type="evidence" value="ECO:0007669"/>
    <property type="project" value="InterPro"/>
</dbReference>
<reference evidence="12" key="1">
    <citation type="submission" date="2021-04" db="EMBL/GenBank/DDBJ databases">
        <authorList>
            <person name="Tunstrom K."/>
        </authorList>
    </citation>
    <scope>NUCLEOTIDE SEQUENCE</scope>
</reference>
<dbReference type="InterPro" id="IPR006544">
    <property type="entry name" value="P-type_TPase_V"/>
</dbReference>
<dbReference type="GO" id="GO:0006874">
    <property type="term" value="P:intracellular calcium ion homeostasis"/>
    <property type="evidence" value="ECO:0007669"/>
    <property type="project" value="TreeGrafter"/>
</dbReference>
<feature type="transmembrane region" description="Helical" evidence="8">
    <location>
        <begin position="208"/>
        <end position="228"/>
    </location>
</feature>
<evidence type="ECO:0000259" key="9">
    <source>
        <dbReference type="Pfam" id="PF00122"/>
    </source>
</evidence>
<sequence>MPNMHNASIANDEYEVIGETQWQVFENSTDEQVIKIRGYQYSKLRALLFHSVCMALCGLPYFALAYYPSYNKMKYIKSSLRMADVICVTDAEGTFVMQPVYEVDLNLSNHRDNKLRYFIYQHSRFIWLSDHGVFINVQTLNEKMTISLLMENMSGINKRQQNELIKLYGYNSVEVEVKSYWTLFVNEVFNPFYLFQVFSIILWSLDEYYQYATCVFFLSVGSCMLALYQTKQMSINLHKMAGSTCSFMVTVVRPTRAGREECVAAAKRLVPGDVLVLPPDGCVMPCDAMLLTGTCIVNESMLTGTPVSPRARGARSA</sequence>
<feature type="domain" description="P-type ATPase A" evidence="9">
    <location>
        <begin position="255"/>
        <end position="306"/>
    </location>
</feature>
<evidence type="ECO:0000256" key="5">
    <source>
        <dbReference type="ARBA" id="ARBA00022840"/>
    </source>
</evidence>
<comment type="similarity">
    <text evidence="8">Belongs to the cation transport ATPase (P-type) (TC 3.A.3) family. Type V subfamily.</text>
</comment>
<comment type="catalytic activity">
    <reaction evidence="8">
        <text>ATP + H2O = ADP + phosphate + H(+)</text>
        <dbReference type="Rhea" id="RHEA:13065"/>
        <dbReference type="ChEBI" id="CHEBI:15377"/>
        <dbReference type="ChEBI" id="CHEBI:15378"/>
        <dbReference type="ChEBI" id="CHEBI:30616"/>
        <dbReference type="ChEBI" id="CHEBI:43474"/>
        <dbReference type="ChEBI" id="CHEBI:456216"/>
    </reaction>
</comment>
<evidence type="ECO:0000259" key="11">
    <source>
        <dbReference type="Pfam" id="PF12409"/>
    </source>
</evidence>
<dbReference type="Pfam" id="PF12409">
    <property type="entry name" value="P5-ATPase"/>
    <property type="match status" value="1"/>
</dbReference>
<evidence type="ECO:0000256" key="6">
    <source>
        <dbReference type="ARBA" id="ARBA00022842"/>
    </source>
</evidence>
<feature type="transmembrane region" description="Helical" evidence="8">
    <location>
        <begin position="47"/>
        <end position="67"/>
    </location>
</feature>
<dbReference type="EMBL" id="CAJQZP010001342">
    <property type="protein sequence ID" value="CAG5040021.1"/>
    <property type="molecule type" value="Genomic_DNA"/>
</dbReference>
<proteinExistence type="inferred from homology"/>
<dbReference type="GO" id="GO:0016020">
    <property type="term" value="C:membrane"/>
    <property type="evidence" value="ECO:0007669"/>
    <property type="project" value="UniProtKB-SubCell"/>
</dbReference>
<evidence type="ECO:0000259" key="10">
    <source>
        <dbReference type="Pfam" id="PF00690"/>
    </source>
</evidence>
<comment type="caution">
    <text evidence="8">Lacks conserved residue(s) required for the propagation of feature annotation.</text>
</comment>
<dbReference type="PANTHER" id="PTHR45630">
    <property type="entry name" value="CATION-TRANSPORTING ATPASE-RELATED"/>
    <property type="match status" value="1"/>
</dbReference>
<keyword evidence="3 8" id="KW-0479">Metal-binding</keyword>
<evidence type="ECO:0000256" key="2">
    <source>
        <dbReference type="ARBA" id="ARBA00022553"/>
    </source>
</evidence>
<evidence type="ECO:0000256" key="1">
    <source>
        <dbReference type="ARBA" id="ARBA00004141"/>
    </source>
</evidence>
<evidence type="ECO:0000313" key="13">
    <source>
        <dbReference type="Proteomes" id="UP000691718"/>
    </source>
</evidence>